<evidence type="ECO:0000313" key="2">
    <source>
        <dbReference type="EMBL" id="RRN51170.1"/>
    </source>
</evidence>
<dbReference type="AlphaFoldDB" id="A0A3R8NLP6"/>
<dbReference type="Gene3D" id="3.40.50.300">
    <property type="entry name" value="P-loop containing nucleotide triphosphate hydrolases"/>
    <property type="match status" value="1"/>
</dbReference>
<evidence type="ECO:0000256" key="1">
    <source>
        <dbReference type="SAM" id="MobiDB-lite"/>
    </source>
</evidence>
<feature type="region of interest" description="Disordered" evidence="1">
    <location>
        <begin position="1"/>
        <end position="28"/>
    </location>
</feature>
<reference evidence="2 3" key="1">
    <citation type="submission" date="2018-11" db="EMBL/GenBank/DDBJ databases">
        <title>Changes in penicillin susceptibility of Streptococcus suis isolates by amino acid alterations in the penicillin-binding protein.</title>
        <authorList>
            <person name="Niemann L."/>
            <person name="Eichhorn I."/>
        </authorList>
    </citation>
    <scope>NUCLEOTIDE SEQUENCE [LARGE SCALE GENOMIC DNA]</scope>
    <source>
        <strain evidence="2 3">IMT40738</strain>
    </source>
</reference>
<evidence type="ECO:0000313" key="3">
    <source>
        <dbReference type="Proteomes" id="UP000278566"/>
    </source>
</evidence>
<dbReference type="Proteomes" id="UP000278566">
    <property type="component" value="Unassembled WGS sequence"/>
</dbReference>
<sequence length="501" mass="57912">MISFNQRPSRKLSKTEKQRRARLRRTIKPSSQNTIRYTSLFEEGLMHITSNNYSKTWRLGDVAYNSTTDEEKIDVIDTYAEAINSLDAGDYFQFLGINRRVERHVVTDVLFEEKGDQYQVYRDEYNEIVRRRFSKNSRNFQFDKYITVTTEADDVDQAGNQLDEIGTSLANQFAEMEINLTDLEGLERLKIFSLLLRGENYLTYDYRDIDLAGLTTKDFIAPNRIKFMEDKMKLDQHYAKVMYVRKYPSFLSDKLIKKLTETGIEFAITIHAKPYEESEAIKKINASQANVKAEIIKNQRDGLRDGVIDPDLATSGLAREINEATKSWKKELIDNDQKMYSGLIAIYYMAPDMDTLDIYTDKIRTAARRLGVDFEDCYYHQEEALNTILPIGLPYLEVKRRFMRDMTTANLATQIPWTNVELISQSHRALYYGQNQLSNNIITLDRKADLNTGSGMIFGTSGSGKGMTVKTTEIIPTLLKFPEDRIIIIDPEDEVRQEVVL</sequence>
<dbReference type="EMBL" id="RRZO01000023">
    <property type="protein sequence ID" value="RRN51170.1"/>
    <property type="molecule type" value="Genomic_DNA"/>
</dbReference>
<gene>
    <name evidence="2" type="ORF">EI220_05245</name>
</gene>
<proteinExistence type="predicted"/>
<protein>
    <recommendedName>
        <fullName evidence="4">Type IV secretory pathway, VirB4 components</fullName>
    </recommendedName>
</protein>
<evidence type="ECO:0008006" key="4">
    <source>
        <dbReference type="Google" id="ProtNLM"/>
    </source>
</evidence>
<dbReference type="NCBIfam" id="NF045971">
    <property type="entry name" value="conju_CD1110"/>
    <property type="match status" value="1"/>
</dbReference>
<accession>A0A3R8NLP6</accession>
<dbReference type="InterPro" id="IPR027417">
    <property type="entry name" value="P-loop_NTPase"/>
</dbReference>
<organism evidence="2 3">
    <name type="scientific">Streptococcus suis</name>
    <dbReference type="NCBI Taxonomy" id="1307"/>
    <lineage>
        <taxon>Bacteria</taxon>
        <taxon>Bacillati</taxon>
        <taxon>Bacillota</taxon>
        <taxon>Bacilli</taxon>
        <taxon>Lactobacillales</taxon>
        <taxon>Streptococcaceae</taxon>
        <taxon>Streptococcus</taxon>
    </lineage>
</organism>
<comment type="caution">
    <text evidence="2">The sequence shown here is derived from an EMBL/GenBank/DDBJ whole genome shotgun (WGS) entry which is preliminary data.</text>
</comment>
<dbReference type="RefSeq" id="WP_024409874.1">
    <property type="nucleotide sequence ID" value="NZ_JAOTFI010000002.1"/>
</dbReference>
<name>A0A3R8NLP6_STRSU</name>